<proteinExistence type="predicted"/>
<reference evidence="3" key="1">
    <citation type="submission" date="2022-03" db="EMBL/GenBank/DDBJ databases">
        <title>Identification of a novel bacterium isolated from mangrove sediments.</title>
        <authorList>
            <person name="Pan X."/>
        </authorList>
    </citation>
    <scope>NUCLEOTIDE SEQUENCE</scope>
    <source>
        <strain evidence="3">B1949</strain>
    </source>
</reference>
<keyword evidence="2" id="KW-0812">Transmembrane</keyword>
<accession>A0ABT0BH66</accession>
<feature type="region of interest" description="Disordered" evidence="1">
    <location>
        <begin position="1"/>
        <end position="23"/>
    </location>
</feature>
<sequence>MEISYGSGTNKSAAPTSRDLASPLHGRNAHHEWFKVVFSQYGRWGEHSGKQDGINSRFSYAGWMTGKVKGHMGRAFMSIWRTFLYGNHWLASLLLAATLVLKFAVPTGYMVDHDKSGAIIMRICNGMTTTTLVRHLIPTKKDGKENPGKSGKTECPYASLAMASMANADPVLLALAFLLALGFAAVRFALSAHIAKLRPPLRGPRRPLRWFPTAAMKSVRAEPSSSNFW</sequence>
<evidence type="ECO:0000313" key="4">
    <source>
        <dbReference type="Proteomes" id="UP001162881"/>
    </source>
</evidence>
<gene>
    <name evidence="3" type="ORF">MTR62_17000</name>
</gene>
<feature type="transmembrane region" description="Helical" evidence="2">
    <location>
        <begin position="82"/>
        <end position="105"/>
    </location>
</feature>
<dbReference type="RefSeq" id="WP_244023144.1">
    <property type="nucleotide sequence ID" value="NZ_JALHLF010000096.1"/>
</dbReference>
<name>A0ABT0BH66_9SPHN</name>
<evidence type="ECO:0000256" key="1">
    <source>
        <dbReference type="SAM" id="MobiDB-lite"/>
    </source>
</evidence>
<comment type="caution">
    <text evidence="3">The sequence shown here is derived from an EMBL/GenBank/DDBJ whole genome shotgun (WGS) entry which is preliminary data.</text>
</comment>
<feature type="transmembrane region" description="Helical" evidence="2">
    <location>
        <begin position="171"/>
        <end position="190"/>
    </location>
</feature>
<evidence type="ECO:0000313" key="3">
    <source>
        <dbReference type="EMBL" id="MCJ2184374.1"/>
    </source>
</evidence>
<organism evidence="3 4">
    <name type="scientific">Novosphingobium organovorum</name>
    <dbReference type="NCBI Taxonomy" id="2930092"/>
    <lineage>
        <taxon>Bacteria</taxon>
        <taxon>Pseudomonadati</taxon>
        <taxon>Pseudomonadota</taxon>
        <taxon>Alphaproteobacteria</taxon>
        <taxon>Sphingomonadales</taxon>
        <taxon>Sphingomonadaceae</taxon>
        <taxon>Novosphingobium</taxon>
    </lineage>
</organism>
<keyword evidence="2" id="KW-1133">Transmembrane helix</keyword>
<dbReference type="EMBL" id="JALHLF010000096">
    <property type="protein sequence ID" value="MCJ2184374.1"/>
    <property type="molecule type" value="Genomic_DNA"/>
</dbReference>
<keyword evidence="2" id="KW-0472">Membrane</keyword>
<dbReference type="Proteomes" id="UP001162881">
    <property type="component" value="Unassembled WGS sequence"/>
</dbReference>
<keyword evidence="4" id="KW-1185">Reference proteome</keyword>
<feature type="compositionally biased region" description="Polar residues" evidence="1">
    <location>
        <begin position="1"/>
        <end position="15"/>
    </location>
</feature>
<protein>
    <submittedName>
        <fullName evidence="3">Uncharacterized protein</fullName>
    </submittedName>
</protein>
<evidence type="ECO:0000256" key="2">
    <source>
        <dbReference type="SAM" id="Phobius"/>
    </source>
</evidence>